<feature type="region of interest" description="Disordered" evidence="1">
    <location>
        <begin position="259"/>
        <end position="282"/>
    </location>
</feature>
<evidence type="ECO:0000256" key="1">
    <source>
        <dbReference type="SAM" id="MobiDB-lite"/>
    </source>
</evidence>
<dbReference type="AlphaFoldDB" id="A0A811UPQ3"/>
<evidence type="ECO:0000313" key="4">
    <source>
        <dbReference type="Proteomes" id="UP000606786"/>
    </source>
</evidence>
<keyword evidence="4" id="KW-1185">Reference proteome</keyword>
<organism evidence="3 4">
    <name type="scientific">Ceratitis capitata</name>
    <name type="common">Mediterranean fruit fly</name>
    <name type="synonym">Tephritis capitata</name>
    <dbReference type="NCBI Taxonomy" id="7213"/>
    <lineage>
        <taxon>Eukaryota</taxon>
        <taxon>Metazoa</taxon>
        <taxon>Ecdysozoa</taxon>
        <taxon>Arthropoda</taxon>
        <taxon>Hexapoda</taxon>
        <taxon>Insecta</taxon>
        <taxon>Pterygota</taxon>
        <taxon>Neoptera</taxon>
        <taxon>Endopterygota</taxon>
        <taxon>Diptera</taxon>
        <taxon>Brachycera</taxon>
        <taxon>Muscomorpha</taxon>
        <taxon>Tephritoidea</taxon>
        <taxon>Tephritidae</taxon>
        <taxon>Ceratitis</taxon>
        <taxon>Ceratitis</taxon>
    </lineage>
</organism>
<gene>
    <name evidence="2" type="ORF">CCAP1982_LOCUS6182</name>
    <name evidence="3" type="ORF">CCAP1982_LOCUS8322</name>
</gene>
<dbReference type="EMBL" id="CAJHJT010000012">
    <property type="protein sequence ID" value="CAD6999806.1"/>
    <property type="molecule type" value="Genomic_DNA"/>
</dbReference>
<accession>A0A811UPQ3</accession>
<dbReference type="EMBL" id="CAJHJT010000012">
    <property type="protein sequence ID" value="CAD6997543.1"/>
    <property type="molecule type" value="Genomic_DNA"/>
</dbReference>
<name>A0A811UPQ3_CERCA</name>
<sequence>MNKFSCFAVHKALKGISSEIIKISELRDGNLLLLVKNSIIAKKFTATKQLAGICNVKIDLHANLNSSKGTIYAPCLNDVSVEEIIENLKEQGVTAAYKFPKFVKGQPTQSGVVLLTFDRYYLPEKIDVSWYTVKVKPYYPNPMRCKNCQVLGHTKKRCNKPPVCDTCALPPHSPSPCTRSHCVNCLADHSSASKSCPKFIQLKEIITIQTDNKCSFREAINIQKAKIPPTFNVSSPSFSNVLDKTTVNVNNINELVSESEAPFSQSTNLSPNSTPISMNSEPKENRQILANSTHSTHSSPTTMAVEDSETLALDYTTTIPLITNFISHLNSSSLIPSSTDSPFE</sequence>
<proteinExistence type="predicted"/>
<feature type="compositionally biased region" description="Polar residues" evidence="1">
    <location>
        <begin position="259"/>
        <end position="280"/>
    </location>
</feature>
<protein>
    <submittedName>
        <fullName evidence="3">(Mediterranean fruit fly) hypothetical protein</fullName>
    </submittedName>
</protein>
<evidence type="ECO:0000313" key="2">
    <source>
        <dbReference type="EMBL" id="CAD6997543.1"/>
    </source>
</evidence>
<dbReference type="Proteomes" id="UP000606786">
    <property type="component" value="Unassembled WGS sequence"/>
</dbReference>
<evidence type="ECO:0000313" key="3">
    <source>
        <dbReference type="EMBL" id="CAD6999806.1"/>
    </source>
</evidence>
<reference evidence="3" key="1">
    <citation type="submission" date="2020-11" db="EMBL/GenBank/DDBJ databases">
        <authorList>
            <person name="Whitehead M."/>
        </authorList>
    </citation>
    <scope>NUCLEOTIDE SEQUENCE</scope>
    <source>
        <strain evidence="3">EGII</strain>
    </source>
</reference>
<comment type="caution">
    <text evidence="3">The sequence shown here is derived from an EMBL/GenBank/DDBJ whole genome shotgun (WGS) entry which is preliminary data.</text>
</comment>